<accession>M2UVJ3</accession>
<proteinExistence type="predicted"/>
<dbReference type="EMBL" id="KB445576">
    <property type="protein sequence ID" value="EMD91843.1"/>
    <property type="molecule type" value="Genomic_DNA"/>
</dbReference>
<feature type="non-terminal residue" evidence="2">
    <location>
        <position position="51"/>
    </location>
</feature>
<dbReference type="AlphaFoldDB" id="M2UVJ3"/>
<reference evidence="3" key="2">
    <citation type="journal article" date="2013" name="PLoS Genet.">
        <title>Comparative genome structure, secondary metabolite, and effector coding capacity across Cochliobolus pathogens.</title>
        <authorList>
            <person name="Condon B.J."/>
            <person name="Leng Y."/>
            <person name="Wu D."/>
            <person name="Bushley K.E."/>
            <person name="Ohm R.A."/>
            <person name="Otillar R."/>
            <person name="Martin J."/>
            <person name="Schackwitz W."/>
            <person name="Grimwood J."/>
            <person name="MohdZainudin N."/>
            <person name="Xue C."/>
            <person name="Wang R."/>
            <person name="Manning V.A."/>
            <person name="Dhillon B."/>
            <person name="Tu Z.J."/>
            <person name="Steffenson B.J."/>
            <person name="Salamov A."/>
            <person name="Sun H."/>
            <person name="Lowry S."/>
            <person name="LaButti K."/>
            <person name="Han J."/>
            <person name="Copeland A."/>
            <person name="Lindquist E."/>
            <person name="Barry K."/>
            <person name="Schmutz J."/>
            <person name="Baker S.E."/>
            <person name="Ciuffetti L.M."/>
            <person name="Grigoriev I.V."/>
            <person name="Zhong S."/>
            <person name="Turgeon B.G."/>
        </authorList>
    </citation>
    <scope>NUCLEOTIDE SEQUENCE [LARGE SCALE GENOMIC DNA]</scope>
    <source>
        <strain evidence="3">C5 / ATCC 48332 / race O</strain>
    </source>
</reference>
<organism evidence="2 3">
    <name type="scientific">Cochliobolus heterostrophus (strain C5 / ATCC 48332 / race O)</name>
    <name type="common">Southern corn leaf blight fungus</name>
    <name type="synonym">Bipolaris maydis</name>
    <dbReference type="NCBI Taxonomy" id="701091"/>
    <lineage>
        <taxon>Eukaryota</taxon>
        <taxon>Fungi</taxon>
        <taxon>Dikarya</taxon>
        <taxon>Ascomycota</taxon>
        <taxon>Pezizomycotina</taxon>
        <taxon>Dothideomycetes</taxon>
        <taxon>Pleosporomycetidae</taxon>
        <taxon>Pleosporales</taxon>
        <taxon>Pleosporineae</taxon>
        <taxon>Pleosporaceae</taxon>
        <taxon>Bipolaris</taxon>
    </lineage>
</organism>
<keyword evidence="3" id="KW-1185">Reference proteome</keyword>
<dbReference type="HOGENOM" id="CLU_3129689_0_0_1"/>
<dbReference type="Proteomes" id="UP000016936">
    <property type="component" value="Unassembled WGS sequence"/>
</dbReference>
<protein>
    <submittedName>
        <fullName evidence="2">Uncharacterized protein</fullName>
    </submittedName>
</protein>
<sequence length="51" mass="5717">MVSLRQPYSNATKREFLRLASSSANGTELNKQTIGRKGRKKVQDIIAQPEV</sequence>
<reference evidence="2 3" key="1">
    <citation type="journal article" date="2012" name="PLoS Pathog.">
        <title>Diverse lifestyles and strategies of plant pathogenesis encoded in the genomes of eighteen Dothideomycetes fungi.</title>
        <authorList>
            <person name="Ohm R.A."/>
            <person name="Feau N."/>
            <person name="Henrissat B."/>
            <person name="Schoch C.L."/>
            <person name="Horwitz B.A."/>
            <person name="Barry K.W."/>
            <person name="Condon B.J."/>
            <person name="Copeland A.C."/>
            <person name="Dhillon B."/>
            <person name="Glaser F."/>
            <person name="Hesse C.N."/>
            <person name="Kosti I."/>
            <person name="LaButti K."/>
            <person name="Lindquist E.A."/>
            <person name="Lucas S."/>
            <person name="Salamov A.A."/>
            <person name="Bradshaw R.E."/>
            <person name="Ciuffetti L."/>
            <person name="Hamelin R.C."/>
            <person name="Kema G.H.J."/>
            <person name="Lawrence C."/>
            <person name="Scott J.A."/>
            <person name="Spatafora J.W."/>
            <person name="Turgeon B.G."/>
            <person name="de Wit P.J.G.M."/>
            <person name="Zhong S."/>
            <person name="Goodwin S.B."/>
            <person name="Grigoriev I.V."/>
        </authorList>
    </citation>
    <scope>NUCLEOTIDE SEQUENCE [LARGE SCALE GENOMIC DNA]</scope>
    <source>
        <strain evidence="3">C5 / ATCC 48332 / race O</strain>
    </source>
</reference>
<feature type="region of interest" description="Disordered" evidence="1">
    <location>
        <begin position="25"/>
        <end position="51"/>
    </location>
</feature>
<evidence type="ECO:0000313" key="2">
    <source>
        <dbReference type="EMBL" id="EMD91843.1"/>
    </source>
</evidence>
<gene>
    <name evidence="2" type="ORF">COCHEDRAFT_1021657</name>
</gene>
<dbReference type="OrthoDB" id="10536827at2759"/>
<name>M2UVJ3_COCH5</name>
<evidence type="ECO:0000313" key="3">
    <source>
        <dbReference type="Proteomes" id="UP000016936"/>
    </source>
</evidence>
<evidence type="ECO:0000256" key="1">
    <source>
        <dbReference type="SAM" id="MobiDB-lite"/>
    </source>
</evidence>